<dbReference type="AlphaFoldDB" id="A0A9D4JXW7"/>
<accession>A0A9D4JXW7</accession>
<comment type="caution">
    <text evidence="1">The sequence shown here is derived from an EMBL/GenBank/DDBJ whole genome shotgun (WGS) entry which is preliminary data.</text>
</comment>
<reference evidence="1" key="2">
    <citation type="submission" date="2020-11" db="EMBL/GenBank/DDBJ databases">
        <authorList>
            <person name="McCartney M.A."/>
            <person name="Auch B."/>
            <person name="Kono T."/>
            <person name="Mallez S."/>
            <person name="Becker A."/>
            <person name="Gohl D.M."/>
            <person name="Silverstein K.A.T."/>
            <person name="Koren S."/>
            <person name="Bechman K.B."/>
            <person name="Herman A."/>
            <person name="Abrahante J.E."/>
            <person name="Garbe J."/>
        </authorList>
    </citation>
    <scope>NUCLEOTIDE SEQUENCE</scope>
    <source>
        <strain evidence="1">Duluth1</strain>
        <tissue evidence="1">Whole animal</tissue>
    </source>
</reference>
<dbReference type="EMBL" id="JAIWYP010000005">
    <property type="protein sequence ID" value="KAH3827991.1"/>
    <property type="molecule type" value="Genomic_DNA"/>
</dbReference>
<gene>
    <name evidence="1" type="ORF">DPMN_129939</name>
</gene>
<dbReference type="Proteomes" id="UP000828390">
    <property type="component" value="Unassembled WGS sequence"/>
</dbReference>
<proteinExistence type="predicted"/>
<name>A0A9D4JXW7_DREPO</name>
<organism evidence="1 2">
    <name type="scientific">Dreissena polymorpha</name>
    <name type="common">Zebra mussel</name>
    <name type="synonym">Mytilus polymorpha</name>
    <dbReference type="NCBI Taxonomy" id="45954"/>
    <lineage>
        <taxon>Eukaryota</taxon>
        <taxon>Metazoa</taxon>
        <taxon>Spiralia</taxon>
        <taxon>Lophotrochozoa</taxon>
        <taxon>Mollusca</taxon>
        <taxon>Bivalvia</taxon>
        <taxon>Autobranchia</taxon>
        <taxon>Heteroconchia</taxon>
        <taxon>Euheterodonta</taxon>
        <taxon>Imparidentia</taxon>
        <taxon>Neoheterodontei</taxon>
        <taxon>Myida</taxon>
        <taxon>Dreissenoidea</taxon>
        <taxon>Dreissenidae</taxon>
        <taxon>Dreissena</taxon>
    </lineage>
</organism>
<sequence length="50" mass="5378">MQRHMATEQPDVSLAVMKPVFVCGASKNPVCFARKKTNGLSEGSQPSSLN</sequence>
<keyword evidence="2" id="KW-1185">Reference proteome</keyword>
<reference evidence="1" key="1">
    <citation type="journal article" date="2019" name="bioRxiv">
        <title>The Genome of the Zebra Mussel, Dreissena polymorpha: A Resource for Invasive Species Research.</title>
        <authorList>
            <person name="McCartney M.A."/>
            <person name="Auch B."/>
            <person name="Kono T."/>
            <person name="Mallez S."/>
            <person name="Zhang Y."/>
            <person name="Obille A."/>
            <person name="Becker A."/>
            <person name="Abrahante J.E."/>
            <person name="Garbe J."/>
            <person name="Badalamenti J.P."/>
            <person name="Herman A."/>
            <person name="Mangelson H."/>
            <person name="Liachko I."/>
            <person name="Sullivan S."/>
            <person name="Sone E.D."/>
            <person name="Koren S."/>
            <person name="Silverstein K.A.T."/>
            <person name="Beckman K.B."/>
            <person name="Gohl D.M."/>
        </authorList>
    </citation>
    <scope>NUCLEOTIDE SEQUENCE</scope>
    <source>
        <strain evidence="1">Duluth1</strain>
        <tissue evidence="1">Whole animal</tissue>
    </source>
</reference>
<evidence type="ECO:0000313" key="2">
    <source>
        <dbReference type="Proteomes" id="UP000828390"/>
    </source>
</evidence>
<evidence type="ECO:0000313" key="1">
    <source>
        <dbReference type="EMBL" id="KAH3827991.1"/>
    </source>
</evidence>
<protein>
    <submittedName>
        <fullName evidence="1">Uncharacterized protein</fullName>
    </submittedName>
</protein>